<evidence type="ECO:0000256" key="1">
    <source>
        <dbReference type="ARBA" id="ARBA00004371"/>
    </source>
</evidence>
<evidence type="ECO:0000256" key="9">
    <source>
        <dbReference type="SAM" id="Phobius"/>
    </source>
</evidence>
<dbReference type="GO" id="GO:0005764">
    <property type="term" value="C:lysosome"/>
    <property type="evidence" value="ECO:0007669"/>
    <property type="project" value="UniProtKB-SubCell"/>
</dbReference>
<dbReference type="GO" id="GO:0005975">
    <property type="term" value="P:carbohydrate metabolic process"/>
    <property type="evidence" value="ECO:0007669"/>
    <property type="project" value="InterPro"/>
</dbReference>
<protein>
    <recommendedName>
        <fullName evidence="7">Chitinase domain-containing protein 1</fullName>
    </recommendedName>
</protein>
<feature type="transmembrane region" description="Helical" evidence="9">
    <location>
        <begin position="45"/>
        <end position="65"/>
    </location>
</feature>
<feature type="domain" description="GH18" evidence="10">
    <location>
        <begin position="113"/>
        <end position="443"/>
    </location>
</feature>
<evidence type="ECO:0000256" key="3">
    <source>
        <dbReference type="ARBA" id="ARBA00009336"/>
    </source>
</evidence>
<dbReference type="SUPFAM" id="SSF51445">
    <property type="entry name" value="(Trans)glycosidases"/>
    <property type="match status" value="1"/>
</dbReference>
<dbReference type="InterPro" id="IPR011583">
    <property type="entry name" value="Chitinase_II/V-like_cat"/>
</dbReference>
<keyword evidence="9" id="KW-0472">Membrane</keyword>
<dbReference type="InterPro" id="IPR017853">
    <property type="entry name" value="GH"/>
</dbReference>
<evidence type="ECO:0000256" key="4">
    <source>
        <dbReference type="ARBA" id="ARBA00022525"/>
    </source>
</evidence>
<comment type="similarity">
    <text evidence="3">Belongs to the glycosyl hydrolase 18 family.</text>
</comment>
<name>A0A328EC96_9ASTE</name>
<keyword evidence="5" id="KW-0732">Signal</keyword>
<evidence type="ECO:0000256" key="6">
    <source>
        <dbReference type="ARBA" id="ARBA00023228"/>
    </source>
</evidence>
<dbReference type="GO" id="GO:0005576">
    <property type="term" value="C:extracellular region"/>
    <property type="evidence" value="ECO:0007669"/>
    <property type="project" value="UniProtKB-SubCell"/>
</dbReference>
<dbReference type="InterPro" id="IPR001223">
    <property type="entry name" value="Glyco_hydro18_cat"/>
</dbReference>
<proteinExistence type="inferred from homology"/>
<keyword evidence="9" id="KW-0812">Transmembrane</keyword>
<dbReference type="Pfam" id="PF00704">
    <property type="entry name" value="Glyco_hydro_18"/>
    <property type="match status" value="1"/>
</dbReference>
<dbReference type="PANTHER" id="PTHR46066">
    <property type="entry name" value="CHITINASE DOMAIN-CONTAINING PROTEIN 1 FAMILY MEMBER"/>
    <property type="match status" value="1"/>
</dbReference>
<gene>
    <name evidence="11" type="ORF">DM860_004674</name>
</gene>
<dbReference type="AlphaFoldDB" id="A0A328EC96"/>
<keyword evidence="9" id="KW-1133">Transmembrane helix</keyword>
<evidence type="ECO:0000256" key="7">
    <source>
        <dbReference type="ARBA" id="ARBA00040976"/>
    </source>
</evidence>
<evidence type="ECO:0000256" key="2">
    <source>
        <dbReference type="ARBA" id="ARBA00004613"/>
    </source>
</evidence>
<evidence type="ECO:0000259" key="10">
    <source>
        <dbReference type="PROSITE" id="PS51910"/>
    </source>
</evidence>
<feature type="region of interest" description="Disordered" evidence="8">
    <location>
        <begin position="1"/>
        <end position="39"/>
    </location>
</feature>
<evidence type="ECO:0000256" key="5">
    <source>
        <dbReference type="ARBA" id="ARBA00022729"/>
    </source>
</evidence>
<keyword evidence="6" id="KW-0458">Lysosome</keyword>
<dbReference type="GO" id="GO:0070492">
    <property type="term" value="F:oligosaccharide binding"/>
    <property type="evidence" value="ECO:0007669"/>
    <property type="project" value="TreeGrafter"/>
</dbReference>
<dbReference type="FunFam" id="3.10.50.10:FF:000002">
    <property type="entry name" value="Chitinase domain-containing protein 1"/>
    <property type="match status" value="1"/>
</dbReference>
<dbReference type="GO" id="GO:0012505">
    <property type="term" value="C:endomembrane system"/>
    <property type="evidence" value="ECO:0007669"/>
    <property type="project" value="TreeGrafter"/>
</dbReference>
<dbReference type="Gene3D" id="3.20.20.80">
    <property type="entry name" value="Glycosidases"/>
    <property type="match status" value="1"/>
</dbReference>
<sequence>MAKPRVRRVGPSTSRRNERDGSPANRGEGSANSPAKNRGRKPPSFSIFFFIVCPVISVIAYRKIYSRDTVVDSRKSYLFQHDLIKTDLNYREVLTANHKVDEDSIETGRHFQNPVLAYITPWNSKGYEVSKKFSSKFTHLSPVWYELRSEGTKLVLDGRHNADKEWISNIQMSGDALILPRVVLEAIPMDLLKKKKQRDKAIKIIIAECKEMEYDGIVLESWSRWAAYGILHDPDIRNMGLQFIRQLGEAMHSVRLEKRNKAKTLELVYVIGPPHSDKLQDHDFGPNDLRSLGNAVDGFSLMTYDFSGPQNPGPNAPLNWIHSTLQLLLGDRGGDHHQSLARKIFLGINFYGNDFVISGGLGGGPIIGHEYLSLLEKHKPALQWEKTSGEHLFLYTDEQHARHVVFYPSFMSLAKRLEAALSWDVGISIWEVGQGLDPFFHML</sequence>
<evidence type="ECO:0000313" key="11">
    <source>
        <dbReference type="EMBL" id="RAL54203.1"/>
    </source>
</evidence>
<dbReference type="EMBL" id="NQVE01000015">
    <property type="protein sequence ID" value="RAL54203.1"/>
    <property type="molecule type" value="Genomic_DNA"/>
</dbReference>
<dbReference type="Proteomes" id="UP000249390">
    <property type="component" value="Unassembled WGS sequence"/>
</dbReference>
<dbReference type="CDD" id="cd02876">
    <property type="entry name" value="GH18_SI-CLP"/>
    <property type="match status" value="1"/>
</dbReference>
<keyword evidence="4" id="KW-0964">Secreted</keyword>
<comment type="subcellular location">
    <subcellularLocation>
        <location evidence="1">Lysosome</location>
    </subcellularLocation>
    <subcellularLocation>
        <location evidence="2">Secreted</location>
    </subcellularLocation>
</comment>
<organism evidence="11 12">
    <name type="scientific">Cuscuta australis</name>
    <dbReference type="NCBI Taxonomy" id="267555"/>
    <lineage>
        <taxon>Eukaryota</taxon>
        <taxon>Viridiplantae</taxon>
        <taxon>Streptophyta</taxon>
        <taxon>Embryophyta</taxon>
        <taxon>Tracheophyta</taxon>
        <taxon>Spermatophyta</taxon>
        <taxon>Magnoliopsida</taxon>
        <taxon>eudicotyledons</taxon>
        <taxon>Gunneridae</taxon>
        <taxon>Pentapetalae</taxon>
        <taxon>asterids</taxon>
        <taxon>lamiids</taxon>
        <taxon>Solanales</taxon>
        <taxon>Convolvulaceae</taxon>
        <taxon>Cuscuteae</taxon>
        <taxon>Cuscuta</taxon>
        <taxon>Cuscuta subgen. Grammica</taxon>
        <taxon>Cuscuta sect. Cleistogrammica</taxon>
    </lineage>
</organism>
<dbReference type="PROSITE" id="PS51910">
    <property type="entry name" value="GH18_2"/>
    <property type="match status" value="1"/>
</dbReference>
<dbReference type="Gene3D" id="3.10.50.10">
    <property type="match status" value="1"/>
</dbReference>
<accession>A0A328EC96</accession>
<dbReference type="PANTHER" id="PTHR46066:SF2">
    <property type="entry name" value="CHITINASE DOMAIN-CONTAINING PROTEIN 1"/>
    <property type="match status" value="1"/>
</dbReference>
<dbReference type="FunFam" id="3.20.20.80:FF:000028">
    <property type="entry name" value="Chitinase domain-containing protein 1"/>
    <property type="match status" value="1"/>
</dbReference>
<reference evidence="11 12" key="1">
    <citation type="submission" date="2018-06" db="EMBL/GenBank/DDBJ databases">
        <title>The Genome of Cuscuta australis (Dodder) Provides Insight into the Evolution of Plant Parasitism.</title>
        <authorList>
            <person name="Liu H."/>
        </authorList>
    </citation>
    <scope>NUCLEOTIDE SEQUENCE [LARGE SCALE GENOMIC DNA]</scope>
    <source>
        <strain evidence="12">cv. Yunnan</strain>
        <tissue evidence="11">Vines</tissue>
    </source>
</reference>
<evidence type="ECO:0000256" key="8">
    <source>
        <dbReference type="SAM" id="MobiDB-lite"/>
    </source>
</evidence>
<evidence type="ECO:0000313" key="12">
    <source>
        <dbReference type="Proteomes" id="UP000249390"/>
    </source>
</evidence>
<keyword evidence="12" id="KW-1185">Reference proteome</keyword>
<comment type="caution">
    <text evidence="11">The sequence shown here is derived from an EMBL/GenBank/DDBJ whole genome shotgun (WGS) entry which is preliminary data.</text>
</comment>
<dbReference type="GO" id="GO:0008061">
    <property type="term" value="F:chitin binding"/>
    <property type="evidence" value="ECO:0007669"/>
    <property type="project" value="InterPro"/>
</dbReference>
<dbReference type="InterPro" id="IPR029070">
    <property type="entry name" value="Chitinase_insertion_sf"/>
</dbReference>
<dbReference type="SMART" id="SM00636">
    <property type="entry name" value="Glyco_18"/>
    <property type="match status" value="1"/>
</dbReference>